<feature type="non-terminal residue" evidence="1">
    <location>
        <position position="1"/>
    </location>
</feature>
<evidence type="ECO:0000313" key="2">
    <source>
        <dbReference type="Proteomes" id="UP001328107"/>
    </source>
</evidence>
<name>A0AAN4ZMD4_9BILA</name>
<dbReference type="Proteomes" id="UP001328107">
    <property type="component" value="Unassembled WGS sequence"/>
</dbReference>
<evidence type="ECO:0000313" key="1">
    <source>
        <dbReference type="EMBL" id="GMR43411.1"/>
    </source>
</evidence>
<keyword evidence="2" id="KW-1185">Reference proteome</keyword>
<protein>
    <submittedName>
        <fullName evidence="1">Uncharacterized protein</fullName>
    </submittedName>
</protein>
<feature type="non-terminal residue" evidence="1">
    <location>
        <position position="79"/>
    </location>
</feature>
<dbReference type="AlphaFoldDB" id="A0AAN4ZMD4"/>
<reference evidence="2" key="1">
    <citation type="submission" date="2022-10" db="EMBL/GenBank/DDBJ databases">
        <title>Genome assembly of Pristionchus species.</title>
        <authorList>
            <person name="Yoshida K."/>
            <person name="Sommer R.J."/>
        </authorList>
    </citation>
    <scope>NUCLEOTIDE SEQUENCE [LARGE SCALE GENOMIC DNA]</scope>
    <source>
        <strain evidence="2">RS5460</strain>
    </source>
</reference>
<dbReference type="EMBL" id="BTRK01000003">
    <property type="protein sequence ID" value="GMR43411.1"/>
    <property type="molecule type" value="Genomic_DNA"/>
</dbReference>
<comment type="caution">
    <text evidence="1">The sequence shown here is derived from an EMBL/GenBank/DDBJ whole genome shotgun (WGS) entry which is preliminary data.</text>
</comment>
<sequence>VIPFNPPTSWNESVVFKCHPEAQTGIQGPAGNWTLLANAHLVCITNGTDGNLCHRGSSVERGSVCPLRCSSPFPHYCRH</sequence>
<proteinExistence type="predicted"/>
<organism evidence="1 2">
    <name type="scientific">Pristionchus mayeri</name>
    <dbReference type="NCBI Taxonomy" id="1317129"/>
    <lineage>
        <taxon>Eukaryota</taxon>
        <taxon>Metazoa</taxon>
        <taxon>Ecdysozoa</taxon>
        <taxon>Nematoda</taxon>
        <taxon>Chromadorea</taxon>
        <taxon>Rhabditida</taxon>
        <taxon>Rhabditina</taxon>
        <taxon>Diplogasteromorpha</taxon>
        <taxon>Diplogasteroidea</taxon>
        <taxon>Neodiplogasteridae</taxon>
        <taxon>Pristionchus</taxon>
    </lineage>
</organism>
<accession>A0AAN4ZMD4</accession>
<gene>
    <name evidence="1" type="ORF">PMAYCL1PPCAC_13606</name>
</gene>